<dbReference type="InterPro" id="IPR036271">
    <property type="entry name" value="Tet_transcr_reg_TetR-rel_C_sf"/>
</dbReference>
<keyword evidence="3" id="KW-0804">Transcription</keyword>
<reference evidence="6 7" key="1">
    <citation type="submission" date="2023-04" db="EMBL/GenBank/DDBJ databases">
        <title>Ottowia paracancer sp. nov., isolated from human stomach.</title>
        <authorList>
            <person name="Song Y."/>
        </authorList>
    </citation>
    <scope>NUCLEOTIDE SEQUENCE [LARGE SCALE GENOMIC DNA]</scope>
    <source>
        <strain evidence="6 7">10c7w1</strain>
    </source>
</reference>
<proteinExistence type="predicted"/>
<evidence type="ECO:0000313" key="7">
    <source>
        <dbReference type="Proteomes" id="UP001237156"/>
    </source>
</evidence>
<dbReference type="GO" id="GO:0000976">
    <property type="term" value="F:transcription cis-regulatory region binding"/>
    <property type="evidence" value="ECO:0007669"/>
    <property type="project" value="TreeGrafter"/>
</dbReference>
<name>A0AAW6RD67_9BURK</name>
<dbReference type="Proteomes" id="UP001237156">
    <property type="component" value="Unassembled WGS sequence"/>
</dbReference>
<dbReference type="SUPFAM" id="SSF48498">
    <property type="entry name" value="Tetracyclin repressor-like, C-terminal domain"/>
    <property type="match status" value="1"/>
</dbReference>
<evidence type="ECO:0000256" key="3">
    <source>
        <dbReference type="ARBA" id="ARBA00023163"/>
    </source>
</evidence>
<sequence length="213" mass="22876">MPATPSAAAAAASGRCPPLNAAQQRIHQAALRLFAEKDPATVQISELAAAAQVARGTIYNNLESVEALFGQLVIRLCADMSERIDRAMSGEPDPAMRLAAGVRHYLQRARDEPHWARFILRYGLTQPPLAQLWHGPTMRYLREGIASGRFTLRPGQARTAAVLVAGAVLGGFAQMQQSGASPRRIGSDITELLLLSLGLPASEALRIACARMD</sequence>
<comment type="caution">
    <text evidence="6">The sequence shown here is derived from an EMBL/GenBank/DDBJ whole genome shotgun (WGS) entry which is preliminary data.</text>
</comment>
<dbReference type="InterPro" id="IPR049513">
    <property type="entry name" value="TetR_C_40"/>
</dbReference>
<dbReference type="InterPro" id="IPR009057">
    <property type="entry name" value="Homeodomain-like_sf"/>
</dbReference>
<dbReference type="SUPFAM" id="SSF46689">
    <property type="entry name" value="Homeodomain-like"/>
    <property type="match status" value="1"/>
</dbReference>
<dbReference type="PANTHER" id="PTHR30055:SF234">
    <property type="entry name" value="HTH-TYPE TRANSCRIPTIONAL REGULATOR BETI"/>
    <property type="match status" value="1"/>
</dbReference>
<accession>A0AAW6RD67</accession>
<evidence type="ECO:0000256" key="4">
    <source>
        <dbReference type="PROSITE-ProRule" id="PRU00335"/>
    </source>
</evidence>
<evidence type="ECO:0000256" key="2">
    <source>
        <dbReference type="ARBA" id="ARBA00023125"/>
    </source>
</evidence>
<organism evidence="6 7">
    <name type="scientific">Ottowia cancrivicina</name>
    <dbReference type="NCBI Taxonomy" id="3040346"/>
    <lineage>
        <taxon>Bacteria</taxon>
        <taxon>Pseudomonadati</taxon>
        <taxon>Pseudomonadota</taxon>
        <taxon>Betaproteobacteria</taxon>
        <taxon>Burkholderiales</taxon>
        <taxon>Comamonadaceae</taxon>
        <taxon>Ottowia</taxon>
    </lineage>
</organism>
<dbReference type="Gene3D" id="1.10.357.10">
    <property type="entry name" value="Tetracycline Repressor, domain 2"/>
    <property type="match status" value="1"/>
</dbReference>
<keyword evidence="1" id="KW-0805">Transcription regulation</keyword>
<dbReference type="InterPro" id="IPR050109">
    <property type="entry name" value="HTH-type_TetR-like_transc_reg"/>
</dbReference>
<dbReference type="PROSITE" id="PS50977">
    <property type="entry name" value="HTH_TETR_2"/>
    <property type="match status" value="1"/>
</dbReference>
<dbReference type="Pfam" id="PF21306">
    <property type="entry name" value="TetR_C_40"/>
    <property type="match status" value="1"/>
</dbReference>
<evidence type="ECO:0000259" key="5">
    <source>
        <dbReference type="PROSITE" id="PS50977"/>
    </source>
</evidence>
<protein>
    <submittedName>
        <fullName evidence="6">TetR/AcrR family transcriptional regulator</fullName>
    </submittedName>
</protein>
<feature type="DNA-binding region" description="H-T-H motif" evidence="4">
    <location>
        <begin position="43"/>
        <end position="62"/>
    </location>
</feature>
<evidence type="ECO:0000256" key="1">
    <source>
        <dbReference type="ARBA" id="ARBA00023015"/>
    </source>
</evidence>
<dbReference type="InterPro" id="IPR001647">
    <property type="entry name" value="HTH_TetR"/>
</dbReference>
<dbReference type="AlphaFoldDB" id="A0AAW6RD67"/>
<keyword evidence="7" id="KW-1185">Reference proteome</keyword>
<keyword evidence="2 4" id="KW-0238">DNA-binding</keyword>
<dbReference type="EMBL" id="JARVII010000001">
    <property type="protein sequence ID" value="MDG9698338.1"/>
    <property type="molecule type" value="Genomic_DNA"/>
</dbReference>
<feature type="domain" description="HTH tetR-type" evidence="5">
    <location>
        <begin position="20"/>
        <end position="80"/>
    </location>
</feature>
<dbReference type="RefSeq" id="WP_279523466.1">
    <property type="nucleotide sequence ID" value="NZ_JARVII010000001.1"/>
</dbReference>
<evidence type="ECO:0000313" key="6">
    <source>
        <dbReference type="EMBL" id="MDG9698338.1"/>
    </source>
</evidence>
<dbReference type="GO" id="GO:0003700">
    <property type="term" value="F:DNA-binding transcription factor activity"/>
    <property type="evidence" value="ECO:0007669"/>
    <property type="project" value="TreeGrafter"/>
</dbReference>
<dbReference type="Pfam" id="PF00440">
    <property type="entry name" value="TetR_N"/>
    <property type="match status" value="1"/>
</dbReference>
<gene>
    <name evidence="6" type="ORF">QB898_01150</name>
</gene>
<dbReference type="PANTHER" id="PTHR30055">
    <property type="entry name" value="HTH-TYPE TRANSCRIPTIONAL REGULATOR RUTR"/>
    <property type="match status" value="1"/>
</dbReference>